<accession>A0A286GD89</accession>
<evidence type="ECO:0000259" key="3">
    <source>
        <dbReference type="Pfam" id="PF00263"/>
    </source>
</evidence>
<feature type="domain" description="Pilus formation protein N-terminal" evidence="5">
    <location>
        <begin position="45"/>
        <end position="114"/>
    </location>
</feature>
<dbReference type="InterPro" id="IPR032789">
    <property type="entry name" value="T2SS-T3SS_pil_N"/>
</dbReference>
<feature type="domain" description="Type II/III secretion system secretin-like" evidence="3">
    <location>
        <begin position="243"/>
        <end position="407"/>
    </location>
</feature>
<comment type="similarity">
    <text evidence="1">Belongs to the bacterial secretin family.</text>
</comment>
<organism evidence="6 7">
    <name type="scientific">Caenispirillum bisanense</name>
    <dbReference type="NCBI Taxonomy" id="414052"/>
    <lineage>
        <taxon>Bacteria</taxon>
        <taxon>Pseudomonadati</taxon>
        <taxon>Pseudomonadota</taxon>
        <taxon>Alphaproteobacteria</taxon>
        <taxon>Rhodospirillales</taxon>
        <taxon>Novispirillaceae</taxon>
        <taxon>Caenispirillum</taxon>
    </lineage>
</organism>
<name>A0A286GD89_9PROT</name>
<evidence type="ECO:0000313" key="7">
    <source>
        <dbReference type="Proteomes" id="UP000219621"/>
    </source>
</evidence>
<evidence type="ECO:0000313" key="6">
    <source>
        <dbReference type="EMBL" id="SOD93493.1"/>
    </source>
</evidence>
<dbReference type="Proteomes" id="UP000219621">
    <property type="component" value="Unassembled WGS sequence"/>
</dbReference>
<gene>
    <name evidence="6" type="ORF">SAMN05421508_10388</name>
</gene>
<dbReference type="PANTHER" id="PTHR30332">
    <property type="entry name" value="PROBABLE GENERAL SECRETION PATHWAY PROTEIN D"/>
    <property type="match status" value="1"/>
</dbReference>
<dbReference type="InterPro" id="IPR007055">
    <property type="entry name" value="BON_dom"/>
</dbReference>
<keyword evidence="7" id="KW-1185">Reference proteome</keyword>
<dbReference type="Pfam" id="PF13629">
    <property type="entry name" value="T2SS-T3SS_pil_N"/>
    <property type="match status" value="1"/>
</dbReference>
<dbReference type="RefSeq" id="WP_097278459.1">
    <property type="nucleotide sequence ID" value="NZ_OCNJ01000003.1"/>
</dbReference>
<dbReference type="GO" id="GO:0015627">
    <property type="term" value="C:type II protein secretion system complex"/>
    <property type="evidence" value="ECO:0007669"/>
    <property type="project" value="TreeGrafter"/>
</dbReference>
<dbReference type="PANTHER" id="PTHR30332:SF17">
    <property type="entry name" value="TYPE IV PILIATION SYSTEM PROTEIN DR_0774-RELATED"/>
    <property type="match status" value="1"/>
</dbReference>
<evidence type="ECO:0000259" key="5">
    <source>
        <dbReference type="Pfam" id="PF13629"/>
    </source>
</evidence>
<evidence type="ECO:0000256" key="1">
    <source>
        <dbReference type="RuleBase" id="RU004003"/>
    </source>
</evidence>
<feature type="signal peptide" evidence="2">
    <location>
        <begin position="1"/>
        <end position="27"/>
    </location>
</feature>
<sequence>MHAFLRLAASAALALAVAVAAAGPAAAQTAAPAEPRFVVASGGSAGEMTVPVDKSQVLTVDRPFTDILVGNPEIADVVPLSDRSVYVLGKGLGSTNLTIYGPGRDLLAVIDLVITHDAEGLKQRLFDVLPGEDVEVRGVAGGLVLSGTVGTARALERAVAMAERYAPGAVTNLLSVAGSQQVMLSVKVAEVRRSLARGIGIKPTVFGEDFFVDVLDPLDITRFLGADIMLTASEFAIDLLIDALEEKGAVRVLAEPNLIALSGDTATFLAGGEFPIPVAQEDDEDGSTITVVFKQFGVSLAFTPTVLDGDLINLSVAPEVSQIDPTTSVRISGFTIPGLSTRRARTTVELRDGQSFAIAGLLQSDFTDQVRQVPGLGDIPILGALARSSEFQRSETELVIIVTPHLVQPAPPGLLAAPTDSFVPPSDAELFLFGQVEGSDPAALEVERQVLSARPGGGISGPYGHILK</sequence>
<proteinExistence type="inferred from homology"/>
<feature type="domain" description="BON" evidence="4">
    <location>
        <begin position="126"/>
        <end position="177"/>
    </location>
</feature>
<dbReference type="Pfam" id="PF00263">
    <property type="entry name" value="Secretin"/>
    <property type="match status" value="1"/>
</dbReference>
<dbReference type="InterPro" id="IPR050810">
    <property type="entry name" value="Bact_Secretion_Sys_Channel"/>
</dbReference>
<feature type="chain" id="PRO_5013329956" evidence="2">
    <location>
        <begin position="28"/>
        <end position="468"/>
    </location>
</feature>
<dbReference type="PRINTS" id="PR00811">
    <property type="entry name" value="BCTERIALGSPD"/>
</dbReference>
<dbReference type="Pfam" id="PF04972">
    <property type="entry name" value="BON"/>
    <property type="match status" value="1"/>
</dbReference>
<dbReference type="GO" id="GO:0009306">
    <property type="term" value="P:protein secretion"/>
    <property type="evidence" value="ECO:0007669"/>
    <property type="project" value="InterPro"/>
</dbReference>
<dbReference type="InterPro" id="IPR004846">
    <property type="entry name" value="T2SS/T3SS_dom"/>
</dbReference>
<evidence type="ECO:0000256" key="2">
    <source>
        <dbReference type="SAM" id="SignalP"/>
    </source>
</evidence>
<dbReference type="InterPro" id="IPR001775">
    <property type="entry name" value="GspD/PilQ"/>
</dbReference>
<keyword evidence="2" id="KW-0732">Signal</keyword>
<dbReference type="OrthoDB" id="9775455at2"/>
<protein>
    <submittedName>
        <fullName evidence="6">Pilus assembly protein CpaC</fullName>
    </submittedName>
</protein>
<evidence type="ECO:0000259" key="4">
    <source>
        <dbReference type="Pfam" id="PF04972"/>
    </source>
</evidence>
<dbReference type="AlphaFoldDB" id="A0A286GD89"/>
<reference evidence="6 7" key="1">
    <citation type="submission" date="2017-09" db="EMBL/GenBank/DDBJ databases">
        <authorList>
            <person name="Ehlers B."/>
            <person name="Leendertz F.H."/>
        </authorList>
    </citation>
    <scope>NUCLEOTIDE SEQUENCE [LARGE SCALE GENOMIC DNA]</scope>
    <source>
        <strain evidence="6 7">USBA 140</strain>
    </source>
</reference>
<dbReference type="EMBL" id="OCNJ01000003">
    <property type="protein sequence ID" value="SOD93493.1"/>
    <property type="molecule type" value="Genomic_DNA"/>
</dbReference>